<dbReference type="Proteomes" id="UP001220964">
    <property type="component" value="Unassembled WGS sequence"/>
</dbReference>
<organism evidence="1 2">
    <name type="scientific">Psychromarinibacter sediminicola</name>
    <dbReference type="NCBI Taxonomy" id="3033385"/>
    <lineage>
        <taxon>Bacteria</taxon>
        <taxon>Pseudomonadati</taxon>
        <taxon>Pseudomonadota</taxon>
        <taxon>Alphaproteobacteria</taxon>
        <taxon>Rhodobacterales</taxon>
        <taxon>Paracoccaceae</taxon>
        <taxon>Psychromarinibacter</taxon>
    </lineage>
</organism>
<dbReference type="Gene3D" id="3.40.50.150">
    <property type="entry name" value="Vaccinia Virus protein VP39"/>
    <property type="match status" value="1"/>
</dbReference>
<dbReference type="EMBL" id="JARGYC010000014">
    <property type="protein sequence ID" value="MDF0600506.1"/>
    <property type="molecule type" value="Genomic_DNA"/>
</dbReference>
<dbReference type="AlphaFoldDB" id="A0AAE3NR41"/>
<evidence type="ECO:0000313" key="2">
    <source>
        <dbReference type="Proteomes" id="UP001220964"/>
    </source>
</evidence>
<dbReference type="GO" id="GO:0032259">
    <property type="term" value="P:methylation"/>
    <property type="evidence" value="ECO:0007669"/>
    <property type="project" value="UniProtKB-KW"/>
</dbReference>
<keyword evidence="1" id="KW-0489">Methyltransferase</keyword>
<dbReference type="InterPro" id="IPR029063">
    <property type="entry name" value="SAM-dependent_MTases_sf"/>
</dbReference>
<comment type="caution">
    <text evidence="1">The sequence shown here is derived from an EMBL/GenBank/DDBJ whole genome shotgun (WGS) entry which is preliminary data.</text>
</comment>
<sequence length="259" mass="28085">MNRFEAALRMADGPAIRSLDFSMFGESDIANVALQRSEVLHDIRGQADAIRAWARGDDAPLLRIARQHRQALVARAVAFVFLEYRALRGLLQTLRPARIADIGCGYGFFDLFAQAEFGAELVLIDSETAGARAVKYSETGSGTANLETARRFLVANGCAPARIETLNPTRQNLSQVRDIDLAVSLLSCGFAFSCAPYRSFLRMAVRPGGSVILDLRLRRIREIAQPLTGLGPLRRVGTAADGKAARMHLVTAATAARAA</sequence>
<keyword evidence="2" id="KW-1185">Reference proteome</keyword>
<proteinExistence type="predicted"/>
<keyword evidence="1" id="KW-0808">Transferase</keyword>
<dbReference type="RefSeq" id="WP_275566647.1">
    <property type="nucleotide sequence ID" value="NZ_JARGYC010000014.1"/>
</dbReference>
<gene>
    <name evidence="1" type="ORF">P1J78_07170</name>
</gene>
<name>A0AAE3NR41_9RHOB</name>
<reference evidence="1" key="1">
    <citation type="submission" date="2023-03" db="EMBL/GenBank/DDBJ databases">
        <title>Multiphase analysis and comparison of six strains from genera Psychromarinibacter, Lutimaribacter, and Maritimibacter, including a novel species: Psychromarinibacter sediminicola sp. nov.</title>
        <authorList>
            <person name="Wang Y.-H."/>
            <person name="Ye M.-Q."/>
            <person name="Du Z.-J."/>
        </authorList>
    </citation>
    <scope>NUCLEOTIDE SEQUENCE</scope>
    <source>
        <strain evidence="1">C21-152</strain>
    </source>
</reference>
<protein>
    <submittedName>
        <fullName evidence="1">Class I SAM-dependent methyltransferase</fullName>
    </submittedName>
</protein>
<dbReference type="GO" id="GO:0008168">
    <property type="term" value="F:methyltransferase activity"/>
    <property type="evidence" value="ECO:0007669"/>
    <property type="project" value="UniProtKB-KW"/>
</dbReference>
<accession>A0AAE3NR41</accession>
<dbReference type="SUPFAM" id="SSF53335">
    <property type="entry name" value="S-adenosyl-L-methionine-dependent methyltransferases"/>
    <property type="match status" value="1"/>
</dbReference>
<evidence type="ECO:0000313" key="1">
    <source>
        <dbReference type="EMBL" id="MDF0600506.1"/>
    </source>
</evidence>